<keyword evidence="5" id="KW-1185">Reference proteome</keyword>
<accession>A0ABD1ND39</accession>
<protein>
    <submittedName>
        <fullName evidence="4">Uncharacterized protein</fullName>
    </submittedName>
</protein>
<evidence type="ECO:0000313" key="4">
    <source>
        <dbReference type="EMBL" id="KAL2346024.1"/>
    </source>
</evidence>
<dbReference type="Gene3D" id="3.40.50.300">
    <property type="entry name" value="P-loop containing nucleotide triphosphate hydrolases"/>
    <property type="match status" value="1"/>
</dbReference>
<evidence type="ECO:0000256" key="1">
    <source>
        <dbReference type="ARBA" id="ARBA00022741"/>
    </source>
</evidence>
<name>A0ABD1ND39_9FABA</name>
<gene>
    <name evidence="4" type="ORF">Fmac_000024</name>
</gene>
<dbReference type="GO" id="GO:0005524">
    <property type="term" value="F:ATP binding"/>
    <property type="evidence" value="ECO:0007669"/>
    <property type="project" value="UniProtKB-KW"/>
</dbReference>
<evidence type="ECO:0000313" key="5">
    <source>
        <dbReference type="Proteomes" id="UP001603857"/>
    </source>
</evidence>
<dbReference type="PANTHER" id="PTHR11669:SF52">
    <property type="entry name" value="OS10G0574500 PROTEIN"/>
    <property type="match status" value="1"/>
</dbReference>
<sequence>MVSDEQKVAMQLPSPTMKQPTVSDQSLSMSMTHISPSRHRSKTGRSRRKNSGRSFPLLNMRAYDINSNTSKTISPYYKGLTDQSLAIVDTINPCHAPPTHIPTDLLSSPYYKGLTDYSKVIDPWTPRTHHIHVPPTTSFSYPCSPYYRGLLTDYSLVLHAPPLEPPTQPPITHPNSSIKSLELVMDKLSAADTCSSLSKVINTDFSLKDLIVLADHDSLFQQLMSMRENNAPLQEAADEETTLEEVELIDEEKPLREKESAEAIEDVSVLEDESDKMILEEMELIAKGPHEDVEMVIEEKPLREIVFEQANDKVEEMKFMSGDVIEEKPLRETVSETCNVIEMDAGKVEEIKDYEKEKALFVSKPTVVASESQCEKGGNVYEYTWETIYQPTTLEEFICNKDMALQLKAMVKKGCGCSHFIFEGPPCVGKRSMIRAMLREVFGGDKMQGEMVDKLQVHMKKSVHHVEMNLSETKGYEKHVIVELFKEAYGQIINNSEPCCPENCKAIILYEAEKLSMESLLYIKWLLEKYKGCNKVFFCCSDESRLQPVKPLCITVRLSSPSSQELERCLIRFLSEQLVKILEHIGKEEGIKLSRDIVEKIILRSNNNLRQAIRSLEATCRNK</sequence>
<dbReference type="PANTHER" id="PTHR11669">
    <property type="entry name" value="REPLICATION FACTOR C / DNA POLYMERASE III GAMMA-TAU SUBUNIT"/>
    <property type="match status" value="1"/>
</dbReference>
<dbReference type="InterPro" id="IPR047854">
    <property type="entry name" value="RFC_lid"/>
</dbReference>
<reference evidence="4 5" key="1">
    <citation type="submission" date="2024-08" db="EMBL/GenBank/DDBJ databases">
        <title>Insights into the chromosomal genome structure of Flemingia macrophylla.</title>
        <authorList>
            <person name="Ding Y."/>
            <person name="Zhao Y."/>
            <person name="Bi W."/>
            <person name="Wu M."/>
            <person name="Zhao G."/>
            <person name="Gong Y."/>
            <person name="Li W."/>
            <person name="Zhang P."/>
        </authorList>
    </citation>
    <scope>NUCLEOTIDE SEQUENCE [LARGE SCALE GENOMIC DNA]</scope>
    <source>
        <strain evidence="4">DYQJB</strain>
        <tissue evidence="4">Leaf</tissue>
    </source>
</reference>
<dbReference type="AlphaFoldDB" id="A0ABD1ND39"/>
<keyword evidence="2" id="KW-0067">ATP-binding</keyword>
<proteinExistence type="predicted"/>
<evidence type="ECO:0000256" key="2">
    <source>
        <dbReference type="ARBA" id="ARBA00022840"/>
    </source>
</evidence>
<dbReference type="CDD" id="cd18140">
    <property type="entry name" value="HLD_clamp_RFC"/>
    <property type="match status" value="1"/>
</dbReference>
<dbReference type="Gene3D" id="1.10.8.60">
    <property type="match status" value="1"/>
</dbReference>
<dbReference type="Proteomes" id="UP001603857">
    <property type="component" value="Unassembled WGS sequence"/>
</dbReference>
<organism evidence="4 5">
    <name type="scientific">Flemingia macrophylla</name>
    <dbReference type="NCBI Taxonomy" id="520843"/>
    <lineage>
        <taxon>Eukaryota</taxon>
        <taxon>Viridiplantae</taxon>
        <taxon>Streptophyta</taxon>
        <taxon>Embryophyta</taxon>
        <taxon>Tracheophyta</taxon>
        <taxon>Spermatophyta</taxon>
        <taxon>Magnoliopsida</taxon>
        <taxon>eudicotyledons</taxon>
        <taxon>Gunneridae</taxon>
        <taxon>Pentapetalae</taxon>
        <taxon>rosids</taxon>
        <taxon>fabids</taxon>
        <taxon>Fabales</taxon>
        <taxon>Fabaceae</taxon>
        <taxon>Papilionoideae</taxon>
        <taxon>50 kb inversion clade</taxon>
        <taxon>NPAAA clade</taxon>
        <taxon>indigoferoid/millettioid clade</taxon>
        <taxon>Phaseoleae</taxon>
        <taxon>Flemingia</taxon>
    </lineage>
</organism>
<feature type="compositionally biased region" description="Basic residues" evidence="3">
    <location>
        <begin position="36"/>
        <end position="51"/>
    </location>
</feature>
<comment type="caution">
    <text evidence="4">The sequence shown here is derived from an EMBL/GenBank/DDBJ whole genome shotgun (WGS) entry which is preliminary data.</text>
</comment>
<dbReference type="Pfam" id="PF21960">
    <property type="entry name" value="RCF1-5-like_lid"/>
    <property type="match status" value="1"/>
</dbReference>
<feature type="region of interest" description="Disordered" evidence="3">
    <location>
        <begin position="1"/>
        <end position="55"/>
    </location>
</feature>
<feature type="compositionally biased region" description="Polar residues" evidence="3">
    <location>
        <begin position="13"/>
        <end position="35"/>
    </location>
</feature>
<dbReference type="EMBL" id="JBGMDY010000001">
    <property type="protein sequence ID" value="KAL2346024.1"/>
    <property type="molecule type" value="Genomic_DNA"/>
</dbReference>
<keyword evidence="1" id="KW-0547">Nucleotide-binding</keyword>
<dbReference type="SUPFAM" id="SSF52540">
    <property type="entry name" value="P-loop containing nucleoside triphosphate hydrolases"/>
    <property type="match status" value="1"/>
</dbReference>
<dbReference type="InterPro" id="IPR050238">
    <property type="entry name" value="DNA_Rep/Repair_Clamp_Loader"/>
</dbReference>
<dbReference type="InterPro" id="IPR027417">
    <property type="entry name" value="P-loop_NTPase"/>
</dbReference>
<evidence type="ECO:0000256" key="3">
    <source>
        <dbReference type="SAM" id="MobiDB-lite"/>
    </source>
</evidence>